<organism evidence="7 8">
    <name type="scientific">Ophiostoma piceae (strain UAMH 11346)</name>
    <name type="common">Sap stain fungus</name>
    <dbReference type="NCBI Taxonomy" id="1262450"/>
    <lineage>
        <taxon>Eukaryota</taxon>
        <taxon>Fungi</taxon>
        <taxon>Dikarya</taxon>
        <taxon>Ascomycota</taxon>
        <taxon>Pezizomycotina</taxon>
        <taxon>Sordariomycetes</taxon>
        <taxon>Sordariomycetidae</taxon>
        <taxon>Ophiostomatales</taxon>
        <taxon>Ophiostomataceae</taxon>
        <taxon>Ophiostoma</taxon>
    </lineage>
</organism>
<dbReference type="STRING" id="1262450.S3CSG7"/>
<keyword evidence="8" id="KW-1185">Reference proteome</keyword>
<evidence type="ECO:0000313" key="8">
    <source>
        <dbReference type="Proteomes" id="UP000016923"/>
    </source>
</evidence>
<feature type="compositionally biased region" description="Low complexity" evidence="5">
    <location>
        <begin position="1"/>
        <end position="15"/>
    </location>
</feature>
<dbReference type="PROSITE" id="PS00028">
    <property type="entry name" value="ZINC_FINGER_C2H2_1"/>
    <property type="match status" value="1"/>
</dbReference>
<dbReference type="HOGENOM" id="CLU_026654_1_0_1"/>
<feature type="region of interest" description="Disordered" evidence="5">
    <location>
        <begin position="1"/>
        <end position="183"/>
    </location>
</feature>
<dbReference type="InterPro" id="IPR013087">
    <property type="entry name" value="Znf_C2H2_type"/>
</dbReference>
<keyword evidence="3" id="KW-1133">Transmembrane helix</keyword>
<keyword evidence="4" id="KW-0472">Membrane</keyword>
<dbReference type="CDD" id="cd12910">
    <property type="entry name" value="SPRY_SSH4_like"/>
    <property type="match status" value="1"/>
</dbReference>
<dbReference type="eggNOG" id="KOG1477">
    <property type="taxonomic scope" value="Eukaryota"/>
</dbReference>
<feature type="compositionally biased region" description="Low complexity" evidence="5">
    <location>
        <begin position="29"/>
        <end position="45"/>
    </location>
</feature>
<name>S3CSG7_OPHP1</name>
<gene>
    <name evidence="7" type="ORF">F503_07364</name>
</gene>
<dbReference type="Gene3D" id="2.60.120.920">
    <property type="match status" value="1"/>
</dbReference>
<dbReference type="VEuPathDB" id="FungiDB:F503_07364"/>
<sequence length="402" mass="43359">MCFGSKASAGEGSAAPRPVSLSSTSGKKQSAAWSAPSQSQPEPQSLFQDDYAAPSGPPPGHMARPVHNVASDDYAPPPGAPPSYGSDYAPPSGPPPSHAADGYAPPSGPPPSHSGGDYAPPPGPPPGQHDWQSAVPDTALLPPPPSLFSGWDRSPASNAPEEQSIAGEQWCRDFPLQSPPMDLRDNEMTRRVIASCATTLQRPPMFRGKLQQEVHGTWSIESAHKCPDACLIGFPPSYAPSLHSPVHTGRPFTMYYEVYVQSCKSEVTLAMGFTAMPYPPFRMPGWHRGSLALHGDDGHRYINDTWGGKTLREGFVMKPGGTYGIGMQFTRKGRDDIDVKVFVTVDGKAFEEWDIHEETDAEQDRPVTGLEGYHDLSIAVGVFDENTNLFALMPLHVLYATR</sequence>
<evidence type="ECO:0000313" key="7">
    <source>
        <dbReference type="EMBL" id="EPE09588.1"/>
    </source>
</evidence>
<evidence type="ECO:0000256" key="1">
    <source>
        <dbReference type="ARBA" id="ARBA00004370"/>
    </source>
</evidence>
<evidence type="ECO:0000259" key="6">
    <source>
        <dbReference type="PROSITE" id="PS00028"/>
    </source>
</evidence>
<evidence type="ECO:0000256" key="4">
    <source>
        <dbReference type="ARBA" id="ARBA00023136"/>
    </source>
</evidence>
<dbReference type="EMBL" id="KE148147">
    <property type="protein sequence ID" value="EPE09588.1"/>
    <property type="molecule type" value="Genomic_DNA"/>
</dbReference>
<dbReference type="GO" id="GO:0016020">
    <property type="term" value="C:membrane"/>
    <property type="evidence" value="ECO:0007669"/>
    <property type="project" value="UniProtKB-SubCell"/>
</dbReference>
<comment type="subcellular location">
    <subcellularLocation>
        <location evidence="1">Membrane</location>
    </subcellularLocation>
</comment>
<accession>S3CSG7</accession>
<protein>
    <submittedName>
        <fullName evidence="7">Spry domain-containing protein</fullName>
    </submittedName>
</protein>
<dbReference type="Proteomes" id="UP000016923">
    <property type="component" value="Unassembled WGS sequence"/>
</dbReference>
<evidence type="ECO:0000256" key="2">
    <source>
        <dbReference type="ARBA" id="ARBA00022692"/>
    </source>
</evidence>
<dbReference type="OMA" id="PPPYHDW"/>
<reference evidence="7 8" key="1">
    <citation type="journal article" date="2013" name="BMC Genomics">
        <title>The genome and transcriptome of the pine saprophyte Ophiostoma piceae, and a comparison with the bark beetle-associated pine pathogen Grosmannia clavigera.</title>
        <authorList>
            <person name="Haridas S."/>
            <person name="Wang Y."/>
            <person name="Lim L."/>
            <person name="Massoumi Alamouti S."/>
            <person name="Jackman S."/>
            <person name="Docking R."/>
            <person name="Robertson G."/>
            <person name="Birol I."/>
            <person name="Bohlmann J."/>
            <person name="Breuil C."/>
        </authorList>
    </citation>
    <scope>NUCLEOTIDE SEQUENCE [LARGE SCALE GENOMIC DNA]</scope>
    <source>
        <strain evidence="7 8">UAMH 11346</strain>
    </source>
</reference>
<dbReference type="InterPro" id="IPR035780">
    <property type="entry name" value="SPRY_Ssh4-like"/>
</dbReference>
<evidence type="ECO:0000256" key="5">
    <source>
        <dbReference type="SAM" id="MobiDB-lite"/>
    </source>
</evidence>
<dbReference type="OrthoDB" id="25503at2759"/>
<keyword evidence="2" id="KW-0812">Transmembrane</keyword>
<dbReference type="AlphaFoldDB" id="S3CSG7"/>
<evidence type="ECO:0000256" key="3">
    <source>
        <dbReference type="ARBA" id="ARBA00022989"/>
    </source>
</evidence>
<dbReference type="InterPro" id="IPR043136">
    <property type="entry name" value="B30.2/SPRY_sf"/>
</dbReference>
<proteinExistence type="predicted"/>
<feature type="domain" description="C2H2-type" evidence="6">
    <location>
        <begin position="226"/>
        <end position="247"/>
    </location>
</feature>